<dbReference type="OrthoDB" id="5295044at2"/>
<dbReference type="Proteomes" id="UP000253772">
    <property type="component" value="Chromosome c1"/>
</dbReference>
<dbReference type="PANTHER" id="PTHR46268">
    <property type="entry name" value="STRESS RESPONSE PROTEIN NHAX"/>
    <property type="match status" value="1"/>
</dbReference>
<reference evidence="2 3" key="1">
    <citation type="submission" date="2019-03" db="EMBL/GenBank/DDBJ databases">
        <title>Comparative insights into the high quality Complete genome sequence of highly metal resistant Cupriavidus metallidurans strain BS1 isolated from a gold-copper mine.</title>
        <authorList>
            <person name="Mazhar H.S."/>
            <person name="Rensing C."/>
        </authorList>
    </citation>
    <scope>NUCLEOTIDE SEQUENCE [LARGE SCALE GENOMIC DNA]</scope>
    <source>
        <strain evidence="2 3">BS1</strain>
    </source>
</reference>
<comment type="similarity">
    <text evidence="1">Belongs to the universal stress protein A family.</text>
</comment>
<dbReference type="InterPro" id="IPR006015">
    <property type="entry name" value="Universal_stress_UspA"/>
</dbReference>
<dbReference type="CDD" id="cd00293">
    <property type="entry name" value="USP-like"/>
    <property type="match status" value="1"/>
</dbReference>
<organism evidence="2 3">
    <name type="scientific">Cupriavidus metallidurans</name>
    <dbReference type="NCBI Taxonomy" id="119219"/>
    <lineage>
        <taxon>Bacteria</taxon>
        <taxon>Pseudomonadati</taxon>
        <taxon>Pseudomonadota</taxon>
        <taxon>Betaproteobacteria</taxon>
        <taxon>Burkholderiales</taxon>
        <taxon>Burkholderiaceae</taxon>
        <taxon>Cupriavidus</taxon>
    </lineage>
</organism>
<proteinExistence type="inferred from homology"/>
<dbReference type="RefSeq" id="WP_011516405.1">
    <property type="nucleotide sequence ID" value="NZ_CP037900.1"/>
</dbReference>
<dbReference type="PANTHER" id="PTHR46268:SF15">
    <property type="entry name" value="UNIVERSAL STRESS PROTEIN HP_0031"/>
    <property type="match status" value="1"/>
</dbReference>
<dbReference type="AlphaFoldDB" id="A0A132HMU0"/>
<evidence type="ECO:0000313" key="3">
    <source>
        <dbReference type="Proteomes" id="UP000253772"/>
    </source>
</evidence>
<dbReference type="Pfam" id="PF00582">
    <property type="entry name" value="Usp"/>
    <property type="match status" value="1"/>
</dbReference>
<dbReference type="EMBL" id="CP037900">
    <property type="protein sequence ID" value="QBP09652.1"/>
    <property type="molecule type" value="Genomic_DNA"/>
</dbReference>
<dbReference type="InterPro" id="IPR006016">
    <property type="entry name" value="UspA"/>
</dbReference>
<dbReference type="SUPFAM" id="SSF52402">
    <property type="entry name" value="Adenine nucleotide alpha hydrolases-like"/>
    <property type="match status" value="1"/>
</dbReference>
<accession>A0A132HMU0</accession>
<gene>
    <name evidence="2" type="ORF">DDF84_007695</name>
</gene>
<dbReference type="PRINTS" id="PR01438">
    <property type="entry name" value="UNVRSLSTRESS"/>
</dbReference>
<evidence type="ECO:0000313" key="2">
    <source>
        <dbReference type="EMBL" id="QBP09652.1"/>
    </source>
</evidence>
<dbReference type="InterPro" id="IPR014729">
    <property type="entry name" value="Rossmann-like_a/b/a_fold"/>
</dbReference>
<dbReference type="OMA" id="YAKPEYP"/>
<name>A0A132HMU0_9BURK</name>
<dbReference type="Gene3D" id="3.40.50.620">
    <property type="entry name" value="HUPs"/>
    <property type="match status" value="1"/>
</dbReference>
<sequence length="143" mass="15216">MFKHILLPVDGSDQSRKAVSAAIEFARSTRARLTPYICKEEPRLSISMSAAVDTGSVESRLESAAREELSRIEAAAALAGVPCIGKTSSASAPHLGIIEKANELQCDVIFMASHGRKGLGKLLLGSVTQDVLSHSTIPVLVFR</sequence>
<evidence type="ECO:0000256" key="1">
    <source>
        <dbReference type="ARBA" id="ARBA00008791"/>
    </source>
</evidence>
<protein>
    <submittedName>
        <fullName evidence="2">Universal stress protein</fullName>
    </submittedName>
</protein>